<dbReference type="PROSITE" id="PS50887">
    <property type="entry name" value="GGDEF"/>
    <property type="match status" value="1"/>
</dbReference>
<evidence type="ECO:0000259" key="1">
    <source>
        <dbReference type="PROSITE" id="PS50883"/>
    </source>
</evidence>
<dbReference type="NCBIfam" id="TIGR00254">
    <property type="entry name" value="GGDEF"/>
    <property type="match status" value="1"/>
</dbReference>
<evidence type="ECO:0000313" key="4">
    <source>
        <dbReference type="Proteomes" id="UP000694308"/>
    </source>
</evidence>
<dbReference type="PANTHER" id="PTHR44757">
    <property type="entry name" value="DIGUANYLATE CYCLASE DGCP"/>
    <property type="match status" value="1"/>
</dbReference>
<dbReference type="InterPro" id="IPR018771">
    <property type="entry name" value="PocR_dom"/>
</dbReference>
<keyword evidence="4" id="KW-1185">Reference proteome</keyword>
<dbReference type="CDD" id="cd01949">
    <property type="entry name" value="GGDEF"/>
    <property type="match status" value="1"/>
</dbReference>
<reference evidence="3" key="1">
    <citation type="submission" date="2020-12" db="EMBL/GenBank/DDBJ databases">
        <title>Clostridium thailandense sp. nov., a novel acetogenic bacterium isolated from peat land soil in Thailand.</title>
        <authorList>
            <person name="Chaikitkaew S."/>
            <person name="Birkeland N.K."/>
        </authorList>
    </citation>
    <scope>NUCLEOTIDE SEQUENCE</scope>
    <source>
        <strain evidence="3">PL3</strain>
    </source>
</reference>
<accession>A0A949TQG5</accession>
<protein>
    <submittedName>
        <fullName evidence="3">EAL domain-containing protein</fullName>
    </submittedName>
</protein>
<dbReference type="CDD" id="cd01948">
    <property type="entry name" value="EAL"/>
    <property type="match status" value="1"/>
</dbReference>
<dbReference type="InterPro" id="IPR052155">
    <property type="entry name" value="Biofilm_reg_signaling"/>
</dbReference>
<dbReference type="SMART" id="SM00052">
    <property type="entry name" value="EAL"/>
    <property type="match status" value="1"/>
</dbReference>
<evidence type="ECO:0000313" key="3">
    <source>
        <dbReference type="EMBL" id="MBV7273522.1"/>
    </source>
</evidence>
<comment type="caution">
    <text evidence="3">The sequence shown here is derived from an EMBL/GenBank/DDBJ whole genome shotgun (WGS) entry which is preliminary data.</text>
</comment>
<dbReference type="PROSITE" id="PS50883">
    <property type="entry name" value="EAL"/>
    <property type="match status" value="1"/>
</dbReference>
<dbReference type="RefSeq" id="WP_218320592.1">
    <property type="nucleotide sequence ID" value="NZ_JAEEGC010000049.1"/>
</dbReference>
<dbReference type="InterPro" id="IPR001633">
    <property type="entry name" value="EAL_dom"/>
</dbReference>
<dbReference type="Pfam" id="PF00990">
    <property type="entry name" value="GGDEF"/>
    <property type="match status" value="1"/>
</dbReference>
<name>A0A949TQG5_9CLOT</name>
<dbReference type="SMART" id="SM00267">
    <property type="entry name" value="GGDEF"/>
    <property type="match status" value="1"/>
</dbReference>
<dbReference type="AlphaFoldDB" id="A0A949TQG5"/>
<proteinExistence type="predicted"/>
<feature type="domain" description="EAL" evidence="1">
    <location>
        <begin position="389"/>
        <end position="643"/>
    </location>
</feature>
<organism evidence="3 4">
    <name type="scientific">Clostridium thailandense</name>
    <dbReference type="NCBI Taxonomy" id="2794346"/>
    <lineage>
        <taxon>Bacteria</taxon>
        <taxon>Bacillati</taxon>
        <taxon>Bacillota</taxon>
        <taxon>Clostridia</taxon>
        <taxon>Eubacteriales</taxon>
        <taxon>Clostridiaceae</taxon>
        <taxon>Clostridium</taxon>
    </lineage>
</organism>
<dbReference type="Pfam" id="PF00563">
    <property type="entry name" value="EAL"/>
    <property type="match status" value="1"/>
</dbReference>
<dbReference type="Proteomes" id="UP000694308">
    <property type="component" value="Unassembled WGS sequence"/>
</dbReference>
<dbReference type="InterPro" id="IPR000160">
    <property type="entry name" value="GGDEF_dom"/>
</dbReference>
<gene>
    <name evidence="3" type="ORF">I6U48_11440</name>
</gene>
<dbReference type="PANTHER" id="PTHR44757:SF2">
    <property type="entry name" value="BIOFILM ARCHITECTURE MAINTENANCE PROTEIN MBAA"/>
    <property type="match status" value="1"/>
</dbReference>
<evidence type="ECO:0000259" key="2">
    <source>
        <dbReference type="PROSITE" id="PS50887"/>
    </source>
</evidence>
<dbReference type="Pfam" id="PF10114">
    <property type="entry name" value="PocR"/>
    <property type="match status" value="1"/>
</dbReference>
<feature type="domain" description="GGDEF" evidence="2">
    <location>
        <begin position="247"/>
        <end position="380"/>
    </location>
</feature>
<sequence length="648" mass="75292">MERMKAGVFVEYKFSELVDIKHLNSLIESLGTITGIGYTIKEIKDESFVNIDHGSLCRDFYMKNESTRQRCYNDEKIVVEKMTEEKEYIIHKCKNGLAQIVVPIRIDGCYLANIFASQMFLEEPNLDFFRSQGSQFGFDEKKYIKAVKEIPVIKREHLKPIIDFLLKVAKLVSEIASRHLNELEVNKKLSESYIELSAVYQQLRGAEHQLRTQYDELEKMAYYDPLTGLPNWNFIQRELNKYDDSSLKLAIIYMDLDNFRGINNGFGHQCGDKLLRKIGETFQDYLKENCIVSRSSGDEFLILQRNVESKEDVLESINKIYNLINSRWELDEKEFFISGSIGIAIFPDDGDNFEEILRSADIALNKSKHIGKNSHIFFEKSLYDQISRRTEMEKELRNAIKNDELMLHYQPQVDIKNGKIVSLEALLRWNSKKFGWVSPYEFIKLAEDTGLIIPIGQWVLETACIQNKEWKSKGYSYDFISVNVSVTQIQNRDFLDNVKLILEQTGTKPEYLELEITESVMMETIESNLRILNELRNMGLRIALDDFGTGYSSLNYLKSLPINTLKLDKSFIDGLCSNSYEELITCEIIKLAHKMELDVTAEGVEFKNQLQSLVDKECNRIQGYYFSKPFPPEEIEFDLKKGFFDIKL</sequence>
<dbReference type="EMBL" id="JAEEGC010000049">
    <property type="protein sequence ID" value="MBV7273522.1"/>
    <property type="molecule type" value="Genomic_DNA"/>
</dbReference>